<dbReference type="AlphaFoldDB" id="D8TMZ7"/>
<dbReference type="InParanoid" id="D8TMZ7"/>
<dbReference type="OrthoDB" id="73919at2759"/>
<dbReference type="KEGG" id="vcn:VOLCADRAFT_88069"/>
<dbReference type="STRING" id="3068.D8TMZ7"/>
<reference evidence="1 2" key="1">
    <citation type="journal article" date="2010" name="Science">
        <title>Genomic analysis of organismal complexity in the multicellular green alga Volvox carteri.</title>
        <authorList>
            <person name="Prochnik S.E."/>
            <person name="Umen J."/>
            <person name="Nedelcu A.M."/>
            <person name="Hallmann A."/>
            <person name="Miller S.M."/>
            <person name="Nishii I."/>
            <person name="Ferris P."/>
            <person name="Kuo A."/>
            <person name="Mitros T."/>
            <person name="Fritz-Laylin L.K."/>
            <person name="Hellsten U."/>
            <person name="Chapman J."/>
            <person name="Simakov O."/>
            <person name="Rensing S.A."/>
            <person name="Terry A."/>
            <person name="Pangilinan J."/>
            <person name="Kapitonov V."/>
            <person name="Jurka J."/>
            <person name="Salamov A."/>
            <person name="Shapiro H."/>
            <person name="Schmutz J."/>
            <person name="Grimwood J."/>
            <person name="Lindquist E."/>
            <person name="Lucas S."/>
            <person name="Grigoriev I.V."/>
            <person name="Schmitt R."/>
            <person name="Kirk D."/>
            <person name="Rokhsar D.S."/>
        </authorList>
    </citation>
    <scope>NUCLEOTIDE SEQUENCE [LARGE SCALE GENOMIC DNA]</scope>
    <source>
        <strain evidence="2">f. Nagariensis / Eve</strain>
    </source>
</reference>
<name>D8TMZ7_VOLCA</name>
<dbReference type="GeneID" id="9620568"/>
<gene>
    <name evidence="1" type="ORF">VOLCADRAFT_88069</name>
</gene>
<dbReference type="RefSeq" id="XP_002947807.1">
    <property type="nucleotide sequence ID" value="XM_002947761.1"/>
</dbReference>
<dbReference type="EMBL" id="GL378328">
    <property type="protein sequence ID" value="EFJ51340.1"/>
    <property type="molecule type" value="Genomic_DNA"/>
</dbReference>
<dbReference type="Proteomes" id="UP000001058">
    <property type="component" value="Unassembled WGS sequence"/>
</dbReference>
<organism evidence="2">
    <name type="scientific">Volvox carteri f. nagariensis</name>
    <dbReference type="NCBI Taxonomy" id="3068"/>
    <lineage>
        <taxon>Eukaryota</taxon>
        <taxon>Viridiplantae</taxon>
        <taxon>Chlorophyta</taxon>
        <taxon>core chlorophytes</taxon>
        <taxon>Chlorophyceae</taxon>
        <taxon>CS clade</taxon>
        <taxon>Chlamydomonadales</taxon>
        <taxon>Volvocaceae</taxon>
        <taxon>Volvox</taxon>
    </lineage>
</organism>
<proteinExistence type="predicted"/>
<dbReference type="eggNOG" id="ENOG502S261">
    <property type="taxonomic scope" value="Eukaryota"/>
</dbReference>
<evidence type="ECO:0000313" key="2">
    <source>
        <dbReference type="Proteomes" id="UP000001058"/>
    </source>
</evidence>
<accession>D8TMZ7</accession>
<evidence type="ECO:0000313" key="1">
    <source>
        <dbReference type="EMBL" id="EFJ51340.1"/>
    </source>
</evidence>
<keyword evidence="2" id="KW-1185">Reference proteome</keyword>
<protein>
    <submittedName>
        <fullName evidence="1">Uncharacterized protein</fullName>
    </submittedName>
</protein>
<sequence>MDDHIGSVKLPLDSACVTAAVARSVGAAEGATVPHVASSSSCEQPDIDGCRCRLRLPIQAAPGVPAAAGHLLLELRCRAACCESSPSSSSSSSSSSSPRVMLHRGPVRYRISMSALAGALTGHNQDDGLLAFAAYKVNLAGLSLFFQTGASVHWNTNYDKARLLFNSVAAVQTVRMQHSLLYKDDGQQPDRSHTSIMTPRDGSRGVLRGGGDLVVLLRGGVRAQQRRYYTYVLMDDGSWRFSETGAAFFSDIMSKHAMHAGCAEKVVYAGEFCLLPGDLDASWSVYQGASLAALVTEADAAASTSALAGVGGAEAGNWTLVADNNSGTYAPPAALLPALAALLRHNFPGLRVEVLERNDARLVALRSRVPSRGAG</sequence>